<name>A0AAV1U5W8_9STRA</name>
<dbReference type="Pfam" id="PF03732">
    <property type="entry name" value="Retrotrans_gag"/>
    <property type="match status" value="1"/>
</dbReference>
<protein>
    <recommendedName>
        <fullName evidence="1">Retrotransposon gag domain-containing protein</fullName>
    </recommendedName>
</protein>
<dbReference type="AlphaFoldDB" id="A0AAV1U5W8"/>
<dbReference type="Proteomes" id="UP001162060">
    <property type="component" value="Unassembled WGS sequence"/>
</dbReference>
<feature type="domain" description="Retrotransposon gag" evidence="1">
    <location>
        <begin position="134"/>
        <end position="226"/>
    </location>
</feature>
<dbReference type="InterPro" id="IPR005162">
    <property type="entry name" value="Retrotrans_gag_dom"/>
</dbReference>
<proteinExistence type="predicted"/>
<dbReference type="EMBL" id="CAKLBY020000157">
    <property type="protein sequence ID" value="CAK7929979.1"/>
    <property type="molecule type" value="Genomic_DNA"/>
</dbReference>
<organism evidence="2 3">
    <name type="scientific">Peronospora matthiolae</name>
    <dbReference type="NCBI Taxonomy" id="2874970"/>
    <lineage>
        <taxon>Eukaryota</taxon>
        <taxon>Sar</taxon>
        <taxon>Stramenopiles</taxon>
        <taxon>Oomycota</taxon>
        <taxon>Peronosporomycetes</taxon>
        <taxon>Peronosporales</taxon>
        <taxon>Peronosporaceae</taxon>
        <taxon>Peronospora</taxon>
    </lineage>
</organism>
<evidence type="ECO:0000259" key="1">
    <source>
        <dbReference type="Pfam" id="PF03732"/>
    </source>
</evidence>
<evidence type="ECO:0000313" key="3">
    <source>
        <dbReference type="Proteomes" id="UP001162060"/>
    </source>
</evidence>
<evidence type="ECO:0000313" key="2">
    <source>
        <dbReference type="EMBL" id="CAK7929979.1"/>
    </source>
</evidence>
<reference evidence="2" key="1">
    <citation type="submission" date="2024-01" db="EMBL/GenBank/DDBJ databases">
        <authorList>
            <person name="Webb A."/>
        </authorList>
    </citation>
    <scope>NUCLEOTIDE SEQUENCE</scope>
    <source>
        <strain evidence="2">Pm1</strain>
    </source>
</reference>
<gene>
    <name evidence="2" type="ORF">PM001_LOCUS15129</name>
</gene>
<sequence>MMNVEDDIFHVTREGYPHLSDPEWEVVGRTSVLMGEPAISGMMEPLSRDQKYASINKFLQGELAIERQKIAFLHKQGFYQSMGGPTHMRRPETLKIDISRFKGTDEDSLLRWFVELDDAIKARHIEGDEMQVTFALSNLTGRAKIWALGLKLHDSNVYESLEILKSRLKETFKPSRAEFRARSAFLRLKQGKRDVHAYAQHLRYLASSVTKNPVDEHALINVFIYGPVDGPVKTYMFQEKLYSMAKAIAETTGNGMSRTNGPLLHRKRELSLLETQANDKMPSLSEDWTLRS</sequence>
<comment type="caution">
    <text evidence="2">The sequence shown here is derived from an EMBL/GenBank/DDBJ whole genome shotgun (WGS) entry which is preliminary data.</text>
</comment>
<accession>A0AAV1U5W8</accession>